<reference evidence="3" key="1">
    <citation type="journal article" date="2014" name="Front. Microbiol.">
        <title>High frequency of phylogenetically diverse reductive dehalogenase-homologous genes in deep subseafloor sedimentary metagenomes.</title>
        <authorList>
            <person name="Kawai M."/>
            <person name="Futagami T."/>
            <person name="Toyoda A."/>
            <person name="Takaki Y."/>
            <person name="Nishi S."/>
            <person name="Hori S."/>
            <person name="Arai W."/>
            <person name="Tsubouchi T."/>
            <person name="Morono Y."/>
            <person name="Uchiyama I."/>
            <person name="Ito T."/>
            <person name="Fujiyama A."/>
            <person name="Inagaki F."/>
            <person name="Takami H."/>
        </authorList>
    </citation>
    <scope>NUCLEOTIDE SEQUENCE</scope>
    <source>
        <strain evidence="3">Expedition CK06-06</strain>
    </source>
</reference>
<dbReference type="GO" id="GO:0006520">
    <property type="term" value="P:amino acid metabolic process"/>
    <property type="evidence" value="ECO:0007669"/>
    <property type="project" value="InterPro"/>
</dbReference>
<feature type="non-terminal residue" evidence="3">
    <location>
        <position position="1"/>
    </location>
</feature>
<comment type="caution">
    <text evidence="3">The sequence shown here is derived from an EMBL/GenBank/DDBJ whole genome shotgun (WGS) entry which is preliminary data.</text>
</comment>
<evidence type="ECO:0000256" key="1">
    <source>
        <dbReference type="ARBA" id="ARBA00022679"/>
    </source>
</evidence>
<dbReference type="Gene3D" id="3.40.50.1370">
    <property type="entry name" value="Aspartate/ornithine carbamoyltransferase"/>
    <property type="match status" value="2"/>
</dbReference>
<dbReference type="SUPFAM" id="SSF53671">
    <property type="entry name" value="Aspartate/ornithine carbamoyltransferase"/>
    <property type="match status" value="1"/>
</dbReference>
<dbReference type="Pfam" id="PF02729">
    <property type="entry name" value="OTCace_N"/>
    <property type="match status" value="1"/>
</dbReference>
<dbReference type="GO" id="GO:0016597">
    <property type="term" value="F:amino acid binding"/>
    <property type="evidence" value="ECO:0007669"/>
    <property type="project" value="InterPro"/>
</dbReference>
<dbReference type="InterPro" id="IPR036901">
    <property type="entry name" value="Asp/Orn_carbamoylTrfase_sf"/>
</dbReference>
<dbReference type="InterPro" id="IPR006132">
    <property type="entry name" value="Asp/Orn_carbamoyltranf_P-bd"/>
</dbReference>
<dbReference type="PANTHER" id="PTHR45753">
    <property type="entry name" value="ORNITHINE CARBAMOYLTRANSFERASE, MITOCHONDRIAL"/>
    <property type="match status" value="1"/>
</dbReference>
<organism evidence="3">
    <name type="scientific">marine sediment metagenome</name>
    <dbReference type="NCBI Taxonomy" id="412755"/>
    <lineage>
        <taxon>unclassified sequences</taxon>
        <taxon>metagenomes</taxon>
        <taxon>ecological metagenomes</taxon>
    </lineage>
</organism>
<dbReference type="AlphaFoldDB" id="X1NU78"/>
<sequence length="194" mass="21799">TRTRNSFELAMKKLGGIVIGFVTPTGTSIEKGESLADTARVLEGYSDVMVIRHPEKGTPKFVASILDIPVINGGDDSNQHPTQALLDLYTIRKAKGVIDGLTIAAIADVPHSRTVRSLAHALSNYDVKMYFVAPERFQLPDDLKVDLDKRGFNYEQVDNIHQVISKVDILYIEYRSAFKVFYHGHFRENFSSLW</sequence>
<gene>
    <name evidence="3" type="ORF">S06H3_33474</name>
</gene>
<feature type="domain" description="Aspartate/ornithine carbamoyltransferase carbamoyl-P binding" evidence="2">
    <location>
        <begin position="1"/>
        <end position="92"/>
    </location>
</feature>
<dbReference type="PRINTS" id="PR00101">
    <property type="entry name" value="ATCASE"/>
</dbReference>
<dbReference type="EMBL" id="BARV01019985">
    <property type="protein sequence ID" value="GAI22214.1"/>
    <property type="molecule type" value="Genomic_DNA"/>
</dbReference>
<evidence type="ECO:0000259" key="2">
    <source>
        <dbReference type="Pfam" id="PF02729"/>
    </source>
</evidence>
<dbReference type="GO" id="GO:0016743">
    <property type="term" value="F:carboxyl- or carbamoyltransferase activity"/>
    <property type="evidence" value="ECO:0007669"/>
    <property type="project" value="InterPro"/>
</dbReference>
<accession>X1NU78</accession>
<name>X1NU78_9ZZZZ</name>
<keyword evidence="1" id="KW-0808">Transferase</keyword>
<evidence type="ECO:0000313" key="3">
    <source>
        <dbReference type="EMBL" id="GAI22214.1"/>
    </source>
</evidence>
<protein>
    <recommendedName>
        <fullName evidence="2">Aspartate/ornithine carbamoyltransferase carbamoyl-P binding domain-containing protein</fullName>
    </recommendedName>
</protein>
<dbReference type="PANTHER" id="PTHR45753:SF6">
    <property type="entry name" value="ASPARTATE CARBAMOYLTRANSFERASE"/>
    <property type="match status" value="1"/>
</dbReference>
<proteinExistence type="predicted"/>